<feature type="compositionally biased region" description="Pro residues" evidence="1">
    <location>
        <begin position="167"/>
        <end position="193"/>
    </location>
</feature>
<dbReference type="InterPro" id="IPR000160">
    <property type="entry name" value="GGDEF_dom"/>
</dbReference>
<dbReference type="KEGG" id="bsol:FSW04_08855"/>
<protein>
    <recommendedName>
        <fullName evidence="2">GGDEF domain-containing protein</fullName>
    </recommendedName>
</protein>
<organism evidence="3 4">
    <name type="scientific">Baekduia soli</name>
    <dbReference type="NCBI Taxonomy" id="496014"/>
    <lineage>
        <taxon>Bacteria</taxon>
        <taxon>Bacillati</taxon>
        <taxon>Actinomycetota</taxon>
        <taxon>Thermoleophilia</taxon>
        <taxon>Solirubrobacterales</taxon>
        <taxon>Baekduiaceae</taxon>
        <taxon>Baekduia</taxon>
    </lineage>
</organism>
<dbReference type="EMBL" id="CP042430">
    <property type="protein sequence ID" value="QEC47671.1"/>
    <property type="molecule type" value="Genomic_DNA"/>
</dbReference>
<dbReference type="SUPFAM" id="SSF55073">
    <property type="entry name" value="Nucleotide cyclase"/>
    <property type="match status" value="1"/>
</dbReference>
<evidence type="ECO:0000313" key="4">
    <source>
        <dbReference type="Proteomes" id="UP000321805"/>
    </source>
</evidence>
<evidence type="ECO:0000259" key="2">
    <source>
        <dbReference type="PROSITE" id="PS50887"/>
    </source>
</evidence>
<evidence type="ECO:0000313" key="3">
    <source>
        <dbReference type="EMBL" id="QEC47671.1"/>
    </source>
</evidence>
<dbReference type="Proteomes" id="UP000321805">
    <property type="component" value="Chromosome"/>
</dbReference>
<dbReference type="RefSeq" id="WP_146918392.1">
    <property type="nucleotide sequence ID" value="NZ_CP042430.1"/>
</dbReference>
<reference evidence="3 4" key="1">
    <citation type="journal article" date="2018" name="J. Microbiol.">
        <title>Baekduia soli gen. nov., sp. nov., a novel bacterium isolated from the soil of Baekdu Mountain and proposal of a novel family name, Baekduiaceae fam. nov.</title>
        <authorList>
            <person name="An D.S."/>
            <person name="Siddiqi M.Z."/>
            <person name="Kim K.H."/>
            <person name="Yu H.S."/>
            <person name="Im W.T."/>
        </authorList>
    </citation>
    <scope>NUCLEOTIDE SEQUENCE [LARGE SCALE GENOMIC DNA]</scope>
    <source>
        <strain evidence="3 4">BR7-21</strain>
    </source>
</reference>
<dbReference type="PROSITE" id="PS50887">
    <property type="entry name" value="GGDEF"/>
    <property type="match status" value="1"/>
</dbReference>
<dbReference type="AlphaFoldDB" id="A0A5B8U407"/>
<gene>
    <name evidence="3" type="ORF">FSW04_08855</name>
</gene>
<name>A0A5B8U407_9ACTN</name>
<dbReference type="OrthoDB" id="5242508at2"/>
<dbReference type="Gene3D" id="3.30.70.270">
    <property type="match status" value="1"/>
</dbReference>
<feature type="region of interest" description="Disordered" evidence="1">
    <location>
        <begin position="158"/>
        <end position="244"/>
    </location>
</feature>
<dbReference type="InterPro" id="IPR029787">
    <property type="entry name" value="Nucleotide_cyclase"/>
</dbReference>
<evidence type="ECO:0000256" key="1">
    <source>
        <dbReference type="SAM" id="MobiDB-lite"/>
    </source>
</evidence>
<proteinExistence type="predicted"/>
<feature type="compositionally biased region" description="Low complexity" evidence="1">
    <location>
        <begin position="207"/>
        <end position="219"/>
    </location>
</feature>
<keyword evidence="4" id="KW-1185">Reference proteome</keyword>
<feature type="domain" description="GGDEF" evidence="2">
    <location>
        <begin position="263"/>
        <end position="387"/>
    </location>
</feature>
<dbReference type="InterPro" id="IPR043128">
    <property type="entry name" value="Rev_trsase/Diguanyl_cyclase"/>
</dbReference>
<sequence length="387" mass="38557">MDGAGHHGRRPRPVADAPTADPVAIAKAWLLALVAEAPLAQAGAVPAAELARGGPELCAAVLAALSSDRELERLVGGDGRPAPGAAAARLTGARTPAALAAGVEALRAVTWRALRAALGDAPPELMADLGDRLAHVCARVTAASLAAPAVPGRAGPLATALAGAPTEPGPAPAADPEAPPPPRGVHVVDPPPGGGVDPLTTLAEELAASPPAGADWPAGGAAGGPTVTRGGSVDTSWEDAGRPAPPWLSAIDRRLRRRRSDGRPFAVLVVEIDDLDRLLAAQSGREVAVALEAAERGLTAELAPADLVVRERLGRWWLTSPDRDGASARELGARIAAAIGRAVLAGAPLAASVGVAACPEHGASVADLAGRADQGMFAARAAGVPLT</sequence>
<accession>A0A5B8U407</accession>